<dbReference type="InterPro" id="IPR000933">
    <property type="entry name" value="Glyco_hydro_29"/>
</dbReference>
<keyword evidence="5 8" id="KW-0378">Hydrolase</keyword>
<sequence>MSRSPETTAPSAGASAWFDQARFGLFVHFGLYAIPARHEWSMTRERRSPEDYERYAELFDPDRFDARLIARTARAAGMRYAVLTTKHHEGFCLYDSALTEYTSVHACGRDLVREFVEALREEGLRVGFYHSLIDWHHPQFPIDSVHPLRDREDVAELNADRDIARYRAYLHGQVRELLTGYGEVDYLFFDFTYPGENGKGPEDWDSEGLLAMVRELQPGCVVNDRLGIPADLVTPEQYQPAEPMRDDQGELERWEACQTTNGSWGYDRDNLEFKSSDLLLRMLVDTVGKGGNMLLNIGPDGRGGLRREDTDSLADLGRWMDLHHDSVHGAGPVDPSSGIQAPPGTLMTQRGDRLYIHLTAWPLTHLHVRGLAGSVRFARLLNDGSEIAFSTLDPGRKGSHTTVDGISADTVTFTLPISRPDVLLPVLEVRLRAGTTGAGS</sequence>
<keyword evidence="4" id="KW-0732">Signal</keyword>
<dbReference type="InterPro" id="IPR017853">
    <property type="entry name" value="GH"/>
</dbReference>
<dbReference type="SUPFAM" id="SSF51445">
    <property type="entry name" value="(Trans)glycosidases"/>
    <property type="match status" value="1"/>
</dbReference>
<dbReference type="InterPro" id="IPR016286">
    <property type="entry name" value="FUC_metazoa-typ"/>
</dbReference>
<evidence type="ECO:0000256" key="1">
    <source>
        <dbReference type="ARBA" id="ARBA00004071"/>
    </source>
</evidence>
<keyword evidence="9" id="KW-1185">Reference proteome</keyword>
<gene>
    <name evidence="8" type="ORF">JOF43_002390</name>
</gene>
<dbReference type="InterPro" id="IPR057739">
    <property type="entry name" value="Glyco_hydro_29_N"/>
</dbReference>
<protein>
    <recommendedName>
        <fullName evidence="3">alpha-L-fucosidase</fullName>
        <ecNumber evidence="3">3.2.1.51</ecNumber>
    </recommendedName>
</protein>
<dbReference type="EMBL" id="JAGIOD010000001">
    <property type="protein sequence ID" value="MBP2382433.1"/>
    <property type="molecule type" value="Genomic_DNA"/>
</dbReference>
<comment type="caution">
    <text evidence="8">The sequence shown here is derived from an EMBL/GenBank/DDBJ whole genome shotgun (WGS) entry which is preliminary data.</text>
</comment>
<evidence type="ECO:0000259" key="7">
    <source>
        <dbReference type="Pfam" id="PF01120"/>
    </source>
</evidence>
<dbReference type="PRINTS" id="PR00741">
    <property type="entry name" value="GLHYDRLASE29"/>
</dbReference>
<reference evidence="8 9" key="1">
    <citation type="submission" date="2021-03" db="EMBL/GenBank/DDBJ databases">
        <title>Sequencing the genomes of 1000 actinobacteria strains.</title>
        <authorList>
            <person name="Klenk H.-P."/>
        </authorList>
    </citation>
    <scope>NUCLEOTIDE SEQUENCE [LARGE SCALE GENOMIC DNA]</scope>
    <source>
        <strain evidence="8 9">DSM 14566</strain>
    </source>
</reference>
<dbReference type="PANTHER" id="PTHR10030">
    <property type="entry name" value="ALPHA-L-FUCOSIDASE"/>
    <property type="match status" value="1"/>
</dbReference>
<dbReference type="PIRSF" id="PIRSF001092">
    <property type="entry name" value="Alpha-L-fucosidase"/>
    <property type="match status" value="1"/>
</dbReference>
<comment type="function">
    <text evidence="1">Alpha-L-fucosidase is responsible for hydrolyzing the alpha-1,6-linked fucose joined to the reducing-end N-acetylglucosamine of the carbohydrate moieties of glycoproteins.</text>
</comment>
<evidence type="ECO:0000256" key="6">
    <source>
        <dbReference type="ARBA" id="ARBA00023295"/>
    </source>
</evidence>
<keyword evidence="6 8" id="KW-0326">Glycosidase</keyword>
<evidence type="ECO:0000313" key="9">
    <source>
        <dbReference type="Proteomes" id="UP001519290"/>
    </source>
</evidence>
<evidence type="ECO:0000256" key="5">
    <source>
        <dbReference type="ARBA" id="ARBA00022801"/>
    </source>
</evidence>
<dbReference type="Proteomes" id="UP001519290">
    <property type="component" value="Unassembled WGS sequence"/>
</dbReference>
<dbReference type="GO" id="GO:0004560">
    <property type="term" value="F:alpha-L-fucosidase activity"/>
    <property type="evidence" value="ECO:0007669"/>
    <property type="project" value="UniProtKB-EC"/>
</dbReference>
<evidence type="ECO:0000256" key="4">
    <source>
        <dbReference type="ARBA" id="ARBA00022729"/>
    </source>
</evidence>
<organism evidence="8 9">
    <name type="scientific">Brachybacterium sacelli</name>
    <dbReference type="NCBI Taxonomy" id="173364"/>
    <lineage>
        <taxon>Bacteria</taxon>
        <taxon>Bacillati</taxon>
        <taxon>Actinomycetota</taxon>
        <taxon>Actinomycetes</taxon>
        <taxon>Micrococcales</taxon>
        <taxon>Dermabacteraceae</taxon>
        <taxon>Brachybacterium</taxon>
    </lineage>
</organism>
<name>A0ABS4X2H7_9MICO</name>
<dbReference type="PANTHER" id="PTHR10030:SF37">
    <property type="entry name" value="ALPHA-L-FUCOSIDASE-RELATED"/>
    <property type="match status" value="1"/>
</dbReference>
<evidence type="ECO:0000313" key="8">
    <source>
        <dbReference type="EMBL" id="MBP2382433.1"/>
    </source>
</evidence>
<dbReference type="Pfam" id="PF01120">
    <property type="entry name" value="Alpha_L_fucos"/>
    <property type="match status" value="1"/>
</dbReference>
<dbReference type="RefSeq" id="WP_209902287.1">
    <property type="nucleotide sequence ID" value="NZ_BAAAJW010000003.1"/>
</dbReference>
<proteinExistence type="inferred from homology"/>
<comment type="similarity">
    <text evidence="2">Belongs to the glycosyl hydrolase 29 family.</text>
</comment>
<dbReference type="EC" id="3.2.1.51" evidence="3"/>
<evidence type="ECO:0000256" key="2">
    <source>
        <dbReference type="ARBA" id="ARBA00007951"/>
    </source>
</evidence>
<feature type="domain" description="Glycoside hydrolase family 29 N-terminal" evidence="7">
    <location>
        <begin position="14"/>
        <end position="323"/>
    </location>
</feature>
<evidence type="ECO:0000256" key="3">
    <source>
        <dbReference type="ARBA" id="ARBA00012662"/>
    </source>
</evidence>
<accession>A0ABS4X2H7</accession>
<dbReference type="SMART" id="SM00812">
    <property type="entry name" value="Alpha_L_fucos"/>
    <property type="match status" value="1"/>
</dbReference>
<dbReference type="Gene3D" id="3.20.20.80">
    <property type="entry name" value="Glycosidases"/>
    <property type="match status" value="1"/>
</dbReference>